<accession>A0A915YIB3</accession>
<feature type="domain" description="Gingipain" evidence="2">
    <location>
        <begin position="426"/>
        <end position="783"/>
    </location>
</feature>
<feature type="transmembrane region" description="Helical" evidence="1">
    <location>
        <begin position="20"/>
        <end position="39"/>
    </location>
</feature>
<evidence type="ECO:0000313" key="4">
    <source>
        <dbReference type="Proteomes" id="UP001060919"/>
    </source>
</evidence>
<sequence length="1686" mass="188136">MKLEFDNLNRLYNHYKYWQIGLIICSLSFWGSLSTSLFAQGHNGLFGNEWIDYSPGKKYYKIKVTQDGMYRVSAAVLQQAGANLSSLNVAGIQVFHQGKEIPIQVESSGGVLSYVQFYGEKNRGDFDVNCYNEASHHFNEAYSLYTDTSAYFLTWDNTPSTEHYTTVGANLSNLPAKEQYFMHTNRVVYSSSWNEGLTWQVSTERLSKSTFEYGEGFGSSLAISRSTTVPSEHPYNSGPNATGSIKAFTAGDHAHVLNIKSGGTVYATHSFNAWKVDKFSASLPASIIQTGGTDLTAQGTANGSDKYFIAYAELTYPRLFNFDGNYIFPFSIAAHNNRKYIELNNIDNTNAGQNKFYLYDLTNKTRIQCFYDAANTRLLTDLTPSSQDRELVLINEGNSNSYTNVLAVETITFRNFSSSIFTPINYVIVTHPSLKSNSLGADPIFDYRAYRQSVAGGSYQTLEVSINELYDQFAYGISTHPLAIRHFAHYIKQNWIDPEYLYLIGKGRIYADIRTNKANLLLPTFGYPPSDHVLVASIQSDEPAIAVGRLSASTGDQVSAYLQKIKDVEAERAAPQTIADRGWTKNLLHLGGGKNSNEQNIIRYHLNTMKNTIEAPLYGGYVQSFFKSSTNPIQAAQSSYLDSLINSGVSMITFFGHSSANSFDFNLDHPQNYSNYKKYPLIMALGCYGGTMFAQTPLISEDFIFEPQAGAGVFLASSSAAALEALNQFAQHFYTGIGNTHYNEGAAKSAKSAIRALENASNYTTTNQMACHYMTYHGDPAYQVSTATHPDYYIDNSLVSHSPDIVTVQMNTFNLELDVYNIGKAIDTVFNIRVERIFPNGTSAFVTSQQVSAPLFRSNITIPVPVGNSEALGINKFNIYIDADNDIDEQPNPAAENNNEVIQYCVAILSDAIVPVYPYEFAIVPNAPITLKASTGNAFALPQTYAIQIDTTAYFNSPLLEQTTISQVGGLVEWTPSMSYLDSVVYYWRVSIDSTNPSVGYTWSNSSFIYINGSYPGWNQSHFFQYLKDDHTNIYIEEPDRQFKFINSIQEVSATTAQTPSVMHPENVALYFNGSKLDKCRCPNKNGIYVSVIEPGTLNFWKIPGFSNQYGAINCDAAGRISPTFLFETNTAAGRDSLENFISNVIPNDYYVLVYTLNNPLPIAWNSSLINAFKDEGAWYIDDWVANSTPTSSPPWGTFFKKGDSSYVHKSSMLGAHVNDVLTISGLLQENWFQGAQTSTIIGPANYWGSMHWQHSNLTNDRVSVEVFGLDANQNVRTRLIGPTTNLVESLTSIDPNQYPYLELVWNTLDSINRTSAQLDYWRVIADMVPEAALRPELFVTLDSSCIQQGREIKLSIAMENISPLDMDSMLVKFEIIGSGLVKYARLDSLRTGDTLHADVSFPTLSLQGSNHQLLVEINPNGDQPEQYHFNNIGLAAFKLQQDVINPVLDVTFDGIHIMNKDIVSGTPEIVITLADENPYLGLENLEDFSIILRHPSLPNGEMFLSPSTTDMQFYPADPSKLNIENKARIVIHPDLQADGIYTLFVSAADRSGNNSGNLSYSVDFEVINKPSISNMLNYPNPFSTSTQFVFTLTGRELPDYMKIQILTVTGKVVREIMQEELGTLRIGINRTEYAWDGKDEYGDQLANGVYLYRVITKRDGADYDIYSNRTDYMFRQGFGKMYLMR</sequence>
<dbReference type="SUPFAM" id="SSF52129">
    <property type="entry name" value="Caspase-like"/>
    <property type="match status" value="1"/>
</dbReference>
<dbReference type="KEGG" id="aup:AsAng_0042730"/>
<evidence type="ECO:0000313" key="3">
    <source>
        <dbReference type="EMBL" id="BDS13534.1"/>
    </source>
</evidence>
<proteinExistence type="predicted"/>
<organism evidence="3 4">
    <name type="scientific">Aureispira anguillae</name>
    <dbReference type="NCBI Taxonomy" id="2864201"/>
    <lineage>
        <taxon>Bacteria</taxon>
        <taxon>Pseudomonadati</taxon>
        <taxon>Bacteroidota</taxon>
        <taxon>Saprospiria</taxon>
        <taxon>Saprospirales</taxon>
        <taxon>Saprospiraceae</taxon>
        <taxon>Aureispira</taxon>
    </lineage>
</organism>
<dbReference type="Proteomes" id="UP001060919">
    <property type="component" value="Chromosome"/>
</dbReference>
<dbReference type="GO" id="GO:0006508">
    <property type="term" value="P:proteolysis"/>
    <property type="evidence" value="ECO:0007669"/>
    <property type="project" value="InterPro"/>
</dbReference>
<keyword evidence="1" id="KW-0812">Transmembrane</keyword>
<dbReference type="Pfam" id="PF01364">
    <property type="entry name" value="Peptidase_C25"/>
    <property type="match status" value="1"/>
</dbReference>
<keyword evidence="1" id="KW-1133">Transmembrane helix</keyword>
<dbReference type="Gene3D" id="3.40.50.1460">
    <property type="match status" value="1"/>
</dbReference>
<gene>
    <name evidence="3" type="ORF">AsAng_0042730</name>
</gene>
<evidence type="ECO:0000259" key="2">
    <source>
        <dbReference type="Pfam" id="PF01364"/>
    </source>
</evidence>
<protein>
    <submittedName>
        <fullName evidence="3">C25 family cysteine peptidase</fullName>
    </submittedName>
</protein>
<evidence type="ECO:0000256" key="1">
    <source>
        <dbReference type="SAM" id="Phobius"/>
    </source>
</evidence>
<name>A0A915YIB3_9BACT</name>
<keyword evidence="4" id="KW-1185">Reference proteome</keyword>
<dbReference type="InterPro" id="IPR001769">
    <property type="entry name" value="Gingipain"/>
</dbReference>
<dbReference type="RefSeq" id="WP_264788801.1">
    <property type="nucleotide sequence ID" value="NZ_AP026867.1"/>
</dbReference>
<dbReference type="GO" id="GO:0008234">
    <property type="term" value="F:cysteine-type peptidase activity"/>
    <property type="evidence" value="ECO:0007669"/>
    <property type="project" value="InterPro"/>
</dbReference>
<dbReference type="EMBL" id="AP026867">
    <property type="protein sequence ID" value="BDS13534.1"/>
    <property type="molecule type" value="Genomic_DNA"/>
</dbReference>
<keyword evidence="1" id="KW-0472">Membrane</keyword>
<dbReference type="InterPro" id="IPR029030">
    <property type="entry name" value="Caspase-like_dom_sf"/>
</dbReference>
<dbReference type="Gene3D" id="2.60.40.4070">
    <property type="match status" value="1"/>
</dbReference>
<reference evidence="3" key="1">
    <citation type="submission" date="2022-09" db="EMBL/GenBank/DDBJ databases">
        <title>Aureispira anguillicida sp. nov., isolated from Leptocephalus of Japanese eel Anguilla japonica.</title>
        <authorList>
            <person name="Yuasa K."/>
            <person name="Mekata T."/>
            <person name="Ikunari K."/>
        </authorList>
    </citation>
    <scope>NUCLEOTIDE SEQUENCE</scope>
    <source>
        <strain evidence="3">EL160426</strain>
    </source>
</reference>